<feature type="transmembrane region" description="Helical" evidence="5">
    <location>
        <begin position="69"/>
        <end position="89"/>
    </location>
</feature>
<feature type="transmembrane region" description="Helical" evidence="5">
    <location>
        <begin position="165"/>
        <end position="185"/>
    </location>
</feature>
<protein>
    <submittedName>
        <fullName evidence="7">ACS family glucarate transporter-like MFS transporter</fullName>
    </submittedName>
</protein>
<dbReference type="InterPro" id="IPR020846">
    <property type="entry name" value="MFS_dom"/>
</dbReference>
<dbReference type="PANTHER" id="PTHR11662:SF399">
    <property type="entry name" value="FI19708P1-RELATED"/>
    <property type="match status" value="1"/>
</dbReference>
<dbReference type="RefSeq" id="WP_170144755.1">
    <property type="nucleotide sequence ID" value="NZ_RCCJ01000001.1"/>
</dbReference>
<sequence>MLKLLTLLFLISSVSYIDRINIAVAGKGLMEEYGIDPVRMGVLFSSFVLGYALFQLPGGAFADRFGGKLTLFVALIWWSVFTALTGVAGDIALSLGFSVLPFLVLVRFLVGAGEAAAFPSYNRIVASELPEDKKGLGMGISIGGIGVGAALTPPFVVLVMESLGWRWAFYLSALLGILLAFLWWVSVSEKGSKKIEERGNFLQVLKRKEVWFLTLSYSTFGYIVYVYYSWFFLYLNEVRGINLKESALLSMLPFVSLTAGSFIGGYMSDRLRERFGLNVGRVLVVVSGMSLAGFFILLGGASEGNLTAVFNLSAGAFFLFLSLGAYWALPIEFSNPNAGKISGIMNTGANLGGTISPTLTPLIAQSFGWQNAINFSALMAFLGALLILGCWKR</sequence>
<dbReference type="InterPro" id="IPR011701">
    <property type="entry name" value="MFS"/>
</dbReference>
<proteinExistence type="predicted"/>
<evidence type="ECO:0000256" key="5">
    <source>
        <dbReference type="SAM" id="Phobius"/>
    </source>
</evidence>
<dbReference type="PANTHER" id="PTHR11662">
    <property type="entry name" value="SOLUTE CARRIER FAMILY 17"/>
    <property type="match status" value="1"/>
</dbReference>
<name>A0A497XR82_9AQUI</name>
<dbReference type="InterPro" id="IPR036259">
    <property type="entry name" value="MFS_trans_sf"/>
</dbReference>
<evidence type="ECO:0000256" key="1">
    <source>
        <dbReference type="ARBA" id="ARBA00004141"/>
    </source>
</evidence>
<dbReference type="GO" id="GO:0016020">
    <property type="term" value="C:membrane"/>
    <property type="evidence" value="ECO:0007669"/>
    <property type="project" value="UniProtKB-SubCell"/>
</dbReference>
<feature type="domain" description="Major facilitator superfamily (MFS) profile" evidence="6">
    <location>
        <begin position="4"/>
        <end position="393"/>
    </location>
</feature>
<dbReference type="SUPFAM" id="SSF103473">
    <property type="entry name" value="MFS general substrate transporter"/>
    <property type="match status" value="1"/>
</dbReference>
<keyword evidence="2 5" id="KW-0812">Transmembrane</keyword>
<comment type="caution">
    <text evidence="7">The sequence shown here is derived from an EMBL/GenBank/DDBJ whole genome shotgun (WGS) entry which is preliminary data.</text>
</comment>
<keyword evidence="8" id="KW-1185">Reference proteome</keyword>
<dbReference type="PROSITE" id="PS50850">
    <property type="entry name" value="MFS"/>
    <property type="match status" value="1"/>
</dbReference>
<feature type="transmembrane region" description="Helical" evidence="5">
    <location>
        <begin position="43"/>
        <end position="62"/>
    </location>
</feature>
<accession>A0A497XR82</accession>
<dbReference type="Proteomes" id="UP000267841">
    <property type="component" value="Unassembled WGS sequence"/>
</dbReference>
<feature type="transmembrane region" description="Helical" evidence="5">
    <location>
        <begin position="210"/>
        <end position="228"/>
    </location>
</feature>
<evidence type="ECO:0000313" key="7">
    <source>
        <dbReference type="EMBL" id="RLJ70774.1"/>
    </source>
</evidence>
<feature type="transmembrane region" description="Helical" evidence="5">
    <location>
        <begin position="248"/>
        <end position="267"/>
    </location>
</feature>
<dbReference type="EMBL" id="RCCJ01000001">
    <property type="protein sequence ID" value="RLJ70774.1"/>
    <property type="molecule type" value="Genomic_DNA"/>
</dbReference>
<dbReference type="CDD" id="cd17319">
    <property type="entry name" value="MFS_ExuT_GudP_like"/>
    <property type="match status" value="1"/>
</dbReference>
<feature type="transmembrane region" description="Helical" evidence="5">
    <location>
        <begin position="139"/>
        <end position="159"/>
    </location>
</feature>
<dbReference type="InterPro" id="IPR050382">
    <property type="entry name" value="MFS_Na/Anion_cotransporter"/>
</dbReference>
<dbReference type="Pfam" id="PF07690">
    <property type="entry name" value="MFS_1"/>
    <property type="match status" value="1"/>
</dbReference>
<dbReference type="Gene3D" id="1.20.1250.20">
    <property type="entry name" value="MFS general substrate transporter like domains"/>
    <property type="match status" value="2"/>
</dbReference>
<keyword evidence="4 5" id="KW-0472">Membrane</keyword>
<evidence type="ECO:0000256" key="4">
    <source>
        <dbReference type="ARBA" id="ARBA00023136"/>
    </source>
</evidence>
<keyword evidence="3 5" id="KW-1133">Transmembrane helix</keyword>
<evidence type="ECO:0000256" key="3">
    <source>
        <dbReference type="ARBA" id="ARBA00022989"/>
    </source>
</evidence>
<dbReference type="GO" id="GO:0022857">
    <property type="term" value="F:transmembrane transporter activity"/>
    <property type="evidence" value="ECO:0007669"/>
    <property type="project" value="InterPro"/>
</dbReference>
<gene>
    <name evidence="7" type="ORF">BCF55_1057</name>
</gene>
<evidence type="ECO:0000256" key="2">
    <source>
        <dbReference type="ARBA" id="ARBA00022692"/>
    </source>
</evidence>
<feature type="transmembrane region" description="Helical" evidence="5">
    <location>
        <begin position="341"/>
        <end position="360"/>
    </location>
</feature>
<feature type="transmembrane region" description="Helical" evidence="5">
    <location>
        <begin position="372"/>
        <end position="391"/>
    </location>
</feature>
<evidence type="ECO:0000259" key="6">
    <source>
        <dbReference type="PROSITE" id="PS50850"/>
    </source>
</evidence>
<feature type="transmembrane region" description="Helical" evidence="5">
    <location>
        <begin position="95"/>
        <end position="118"/>
    </location>
</feature>
<organism evidence="7 8">
    <name type="scientific">Hydrogenivirga caldilitoris</name>
    <dbReference type="NCBI Taxonomy" id="246264"/>
    <lineage>
        <taxon>Bacteria</taxon>
        <taxon>Pseudomonadati</taxon>
        <taxon>Aquificota</taxon>
        <taxon>Aquificia</taxon>
        <taxon>Aquificales</taxon>
        <taxon>Aquificaceae</taxon>
        <taxon>Hydrogenivirga</taxon>
    </lineage>
</organism>
<reference evidence="7 8" key="1">
    <citation type="submission" date="2018-10" db="EMBL/GenBank/DDBJ databases">
        <title>Genomic Encyclopedia of Archaeal and Bacterial Type Strains, Phase II (KMG-II): from individual species to whole genera.</title>
        <authorList>
            <person name="Goeker M."/>
        </authorList>
    </citation>
    <scope>NUCLEOTIDE SEQUENCE [LARGE SCALE GENOMIC DNA]</scope>
    <source>
        <strain evidence="7 8">DSM 16510</strain>
    </source>
</reference>
<evidence type="ECO:0000313" key="8">
    <source>
        <dbReference type="Proteomes" id="UP000267841"/>
    </source>
</evidence>
<dbReference type="AlphaFoldDB" id="A0A497XR82"/>
<comment type="subcellular location">
    <subcellularLocation>
        <location evidence="1">Membrane</location>
        <topology evidence="1">Multi-pass membrane protein</topology>
    </subcellularLocation>
</comment>
<feature type="transmembrane region" description="Helical" evidence="5">
    <location>
        <begin position="308"/>
        <end position="329"/>
    </location>
</feature>
<feature type="transmembrane region" description="Helical" evidence="5">
    <location>
        <begin position="279"/>
        <end position="302"/>
    </location>
</feature>